<dbReference type="GO" id="GO:0016020">
    <property type="term" value="C:membrane"/>
    <property type="evidence" value="ECO:0007669"/>
    <property type="project" value="TreeGrafter"/>
</dbReference>
<name>A0A9D2HPA8_9BACE</name>
<dbReference type="AlphaFoldDB" id="A0A9D2HPA8"/>
<keyword evidence="5 6" id="KW-0482">Metalloprotease</keyword>
<reference evidence="9" key="1">
    <citation type="journal article" date="2021" name="PeerJ">
        <title>Extensive microbial diversity within the chicken gut microbiome revealed by metagenomics and culture.</title>
        <authorList>
            <person name="Gilroy R."/>
            <person name="Ravi A."/>
            <person name="Getino M."/>
            <person name="Pursley I."/>
            <person name="Horton D.L."/>
            <person name="Alikhan N.F."/>
            <person name="Baker D."/>
            <person name="Gharbi K."/>
            <person name="Hall N."/>
            <person name="Watson M."/>
            <person name="Adriaenssens E.M."/>
            <person name="Foster-Nyarko E."/>
            <person name="Jarju S."/>
            <person name="Secka A."/>
            <person name="Antonio M."/>
            <person name="Oren A."/>
            <person name="Chaudhuri R.R."/>
            <person name="La Ragione R."/>
            <person name="Hildebrand F."/>
            <person name="Pallen M.J."/>
        </authorList>
    </citation>
    <scope>NUCLEOTIDE SEQUENCE</scope>
    <source>
        <strain evidence="9">ChiHecec1B25-7008</strain>
    </source>
</reference>
<evidence type="ECO:0000256" key="4">
    <source>
        <dbReference type="ARBA" id="ARBA00022833"/>
    </source>
</evidence>
<dbReference type="EMBL" id="DWZE01000039">
    <property type="protein sequence ID" value="HJA82915.1"/>
    <property type="molecule type" value="Genomic_DNA"/>
</dbReference>
<evidence type="ECO:0000256" key="5">
    <source>
        <dbReference type="ARBA" id="ARBA00023049"/>
    </source>
</evidence>
<accession>A0A9D2HPA8</accession>
<evidence type="ECO:0000259" key="8">
    <source>
        <dbReference type="Pfam" id="PF01435"/>
    </source>
</evidence>
<gene>
    <name evidence="9" type="ORF">H9785_02910</name>
</gene>
<reference evidence="9" key="2">
    <citation type="submission" date="2021-04" db="EMBL/GenBank/DDBJ databases">
        <authorList>
            <person name="Gilroy R."/>
        </authorList>
    </citation>
    <scope>NUCLEOTIDE SEQUENCE</scope>
    <source>
        <strain evidence="9">ChiHecec1B25-7008</strain>
    </source>
</reference>
<protein>
    <submittedName>
        <fullName evidence="9">M48 family metallopeptidase</fullName>
    </submittedName>
</protein>
<keyword evidence="3 6" id="KW-0378">Hydrolase</keyword>
<evidence type="ECO:0000313" key="10">
    <source>
        <dbReference type="Proteomes" id="UP000823860"/>
    </source>
</evidence>
<evidence type="ECO:0000256" key="7">
    <source>
        <dbReference type="SAM" id="SignalP"/>
    </source>
</evidence>
<keyword evidence="4 6" id="KW-0862">Zinc</keyword>
<feature type="domain" description="Peptidase M48" evidence="8">
    <location>
        <begin position="70"/>
        <end position="252"/>
    </location>
</feature>
<dbReference type="Pfam" id="PF01435">
    <property type="entry name" value="Peptidase_M48"/>
    <property type="match status" value="1"/>
</dbReference>
<evidence type="ECO:0000313" key="9">
    <source>
        <dbReference type="EMBL" id="HJA82915.1"/>
    </source>
</evidence>
<dbReference type="GO" id="GO:0004222">
    <property type="term" value="F:metalloendopeptidase activity"/>
    <property type="evidence" value="ECO:0007669"/>
    <property type="project" value="InterPro"/>
</dbReference>
<feature type="chain" id="PRO_5039546982" evidence="7">
    <location>
        <begin position="20"/>
        <end position="262"/>
    </location>
</feature>
<keyword evidence="2" id="KW-0479">Metal-binding</keyword>
<dbReference type="Gene3D" id="3.30.2010.10">
    <property type="entry name" value="Metalloproteases ('zincins'), catalytic domain"/>
    <property type="match status" value="1"/>
</dbReference>
<evidence type="ECO:0000256" key="6">
    <source>
        <dbReference type="RuleBase" id="RU003983"/>
    </source>
</evidence>
<organism evidence="9 10">
    <name type="scientific">Candidatus Bacteroides intestinavium</name>
    <dbReference type="NCBI Taxonomy" id="2838469"/>
    <lineage>
        <taxon>Bacteria</taxon>
        <taxon>Pseudomonadati</taxon>
        <taxon>Bacteroidota</taxon>
        <taxon>Bacteroidia</taxon>
        <taxon>Bacteroidales</taxon>
        <taxon>Bacteroidaceae</taxon>
        <taxon>Bacteroides</taxon>
    </lineage>
</organism>
<comment type="similarity">
    <text evidence="6">Belongs to the peptidase M48 family.</text>
</comment>
<dbReference type="PANTHER" id="PTHR22726:SF24">
    <property type="entry name" value="M48 FAMILY METALLOPEPTIDASE"/>
    <property type="match status" value="1"/>
</dbReference>
<dbReference type="PROSITE" id="PS51257">
    <property type="entry name" value="PROKAR_LIPOPROTEIN"/>
    <property type="match status" value="1"/>
</dbReference>
<comment type="caution">
    <text evidence="9">The sequence shown here is derived from an EMBL/GenBank/DDBJ whole genome shotgun (WGS) entry which is preliminary data.</text>
</comment>
<evidence type="ECO:0000256" key="1">
    <source>
        <dbReference type="ARBA" id="ARBA00022670"/>
    </source>
</evidence>
<dbReference type="Proteomes" id="UP000823860">
    <property type="component" value="Unassembled WGS sequence"/>
</dbReference>
<dbReference type="GO" id="GO:0051603">
    <property type="term" value="P:proteolysis involved in protein catabolic process"/>
    <property type="evidence" value="ECO:0007669"/>
    <property type="project" value="TreeGrafter"/>
</dbReference>
<keyword evidence="7" id="KW-0732">Signal</keyword>
<keyword evidence="1 6" id="KW-0645">Protease</keyword>
<evidence type="ECO:0000256" key="2">
    <source>
        <dbReference type="ARBA" id="ARBA00022723"/>
    </source>
</evidence>
<dbReference type="InterPro" id="IPR001915">
    <property type="entry name" value="Peptidase_M48"/>
</dbReference>
<evidence type="ECO:0000256" key="3">
    <source>
        <dbReference type="ARBA" id="ARBA00022801"/>
    </source>
</evidence>
<sequence>MKKLLILFASMLILSGCGTVPLTGRRQILLVSDQDVLSSSLTQYKEYMQTAPKSSSAQWSAMVTRVGKNIASATERYLRQNGLADEVKNFSWEFNLVKDKQVNAFCMPGGKIVVYEGLMNLVSSDDELAVVLGHEVAHAVAKHSNERMSQQVLAQYGAQILNRSLSEKSTAVQALAGTVYGIGTQVGVMLPFSRKHESEADYMGLILMKMAGYNPDVAVTFWQKMSAGTTGSVPALLSTHPSDAKRIKDIQKALPEIKAKYK</sequence>
<feature type="signal peptide" evidence="7">
    <location>
        <begin position="1"/>
        <end position="19"/>
    </location>
</feature>
<dbReference type="GO" id="GO:0046872">
    <property type="term" value="F:metal ion binding"/>
    <property type="evidence" value="ECO:0007669"/>
    <property type="project" value="UniProtKB-KW"/>
</dbReference>
<dbReference type="InterPro" id="IPR051156">
    <property type="entry name" value="Mito/Outer_Membr_Metalloprot"/>
</dbReference>
<dbReference type="CDD" id="cd07331">
    <property type="entry name" value="M48C_Oma1_like"/>
    <property type="match status" value="1"/>
</dbReference>
<dbReference type="PANTHER" id="PTHR22726">
    <property type="entry name" value="METALLOENDOPEPTIDASE OMA1"/>
    <property type="match status" value="1"/>
</dbReference>
<proteinExistence type="inferred from homology"/>
<comment type="cofactor">
    <cofactor evidence="6">
        <name>Zn(2+)</name>
        <dbReference type="ChEBI" id="CHEBI:29105"/>
    </cofactor>
    <text evidence="6">Binds 1 zinc ion per subunit.</text>
</comment>